<dbReference type="InParanoid" id="A0A0B2UH88"/>
<keyword evidence="3" id="KW-0677">Repeat</keyword>
<dbReference type="VEuPathDB" id="MicrosporidiaDB:M896_010890"/>
<reference evidence="6 7" key="1">
    <citation type="journal article" date="2014" name="MBio">
        <title>The Ordospora colligata genome; evolution of extreme reduction in microsporidia and host-to-parasite horizontal gene transfer.</title>
        <authorList>
            <person name="Pombert J.-F."/>
            <person name="Haag K.L."/>
            <person name="Beidas S."/>
            <person name="Ebert D."/>
            <person name="Keeling P.J."/>
        </authorList>
    </citation>
    <scope>NUCLEOTIDE SEQUENCE [LARGE SCALE GENOMIC DNA]</scope>
    <source>
        <strain evidence="6 7">OC4</strain>
    </source>
</reference>
<comment type="caution">
    <text evidence="6">The sequence shown here is derived from an EMBL/GenBank/DDBJ whole genome shotgun (WGS) entry which is preliminary data.</text>
</comment>
<protein>
    <submittedName>
        <fullName evidence="6">WD domain-containing protein</fullName>
    </submittedName>
</protein>
<evidence type="ECO:0000256" key="3">
    <source>
        <dbReference type="ARBA" id="ARBA00022737"/>
    </source>
</evidence>
<evidence type="ECO:0000256" key="2">
    <source>
        <dbReference type="ARBA" id="ARBA00022574"/>
    </source>
</evidence>
<dbReference type="InterPro" id="IPR019775">
    <property type="entry name" value="WD40_repeat_CS"/>
</dbReference>
<gene>
    <name evidence="6" type="ORF">M896_010890</name>
</gene>
<keyword evidence="4" id="KW-0539">Nucleus</keyword>
<dbReference type="Gene3D" id="1.20.960.30">
    <property type="match status" value="1"/>
</dbReference>
<dbReference type="Gene3D" id="2.130.10.10">
    <property type="entry name" value="YVTN repeat-like/Quinoprotein amine dehydrogenase"/>
    <property type="match status" value="2"/>
</dbReference>
<dbReference type="Pfam" id="PF08513">
    <property type="entry name" value="LisH"/>
    <property type="match status" value="1"/>
</dbReference>
<accession>A0A0B2UH88</accession>
<dbReference type="EMBL" id="JOKQ01000001">
    <property type="protein sequence ID" value="KHN70436.1"/>
    <property type="molecule type" value="Genomic_DNA"/>
</dbReference>
<dbReference type="PROSITE" id="PS50082">
    <property type="entry name" value="WD_REPEATS_2"/>
    <property type="match status" value="1"/>
</dbReference>
<dbReference type="GeneID" id="26260932"/>
<dbReference type="Proteomes" id="UP000031056">
    <property type="component" value="Unassembled WGS sequence"/>
</dbReference>
<dbReference type="SUPFAM" id="SSF50978">
    <property type="entry name" value="WD40 repeat-like"/>
    <property type="match status" value="1"/>
</dbReference>
<sequence length="441" mass="48428">MIELSRDEINQLIARYLEDEGYIYTLFTFKNEASPDTGVFKHTLPSVISKGVQYMYGVKHLQEGEVVPCSAKFCLSEAHVCRFESSNESESKKGLKLNDGSTSILIDKEMSMSTDILNSEDVLDGYVDKVSIDVMDIDMHLNEHVMLSCWNRDFLCVYTKTHELVGVGLNGIMWRRDIKGISALSWSGDDVVAGNTNGEVITINLLSGRTRSYACHEKKITGVKQRGKGIISSGEDGKVVMMNNGVTEMCVSSKSKVTEIVWMSEYGVGCALDDFSLVYVDMNTQNTFTVGFHSNWISHISHREGVLSSSSHDGSIGIWSSTLMNGHRIQAHEGAVNSHAWINDSVASCGADGILKTWNVHKGVSVHASDYSDGIVCVDCTSQLIACGTSAGTVAITDSRCGEIYRCRMNGEVSSVLFSGDGSYLYCMLEGHSKLLNLRYI</sequence>
<dbReference type="STRING" id="1354746.A0A0B2UH88"/>
<dbReference type="HOGENOM" id="CLU_663974_0_0_1"/>
<evidence type="ECO:0000313" key="7">
    <source>
        <dbReference type="Proteomes" id="UP000031056"/>
    </source>
</evidence>
<dbReference type="PROSITE" id="PS00678">
    <property type="entry name" value="WD_REPEATS_1"/>
    <property type="match status" value="1"/>
</dbReference>
<dbReference type="PROSITE" id="PS50896">
    <property type="entry name" value="LISH"/>
    <property type="match status" value="1"/>
</dbReference>
<dbReference type="SMART" id="SM00667">
    <property type="entry name" value="LisH"/>
    <property type="match status" value="1"/>
</dbReference>
<dbReference type="InterPro" id="IPR006594">
    <property type="entry name" value="LisH"/>
</dbReference>
<dbReference type="GO" id="GO:0003714">
    <property type="term" value="F:transcription corepressor activity"/>
    <property type="evidence" value="ECO:0007669"/>
    <property type="project" value="InterPro"/>
</dbReference>
<dbReference type="GO" id="GO:0006357">
    <property type="term" value="P:regulation of transcription by RNA polymerase II"/>
    <property type="evidence" value="ECO:0007669"/>
    <property type="project" value="TreeGrafter"/>
</dbReference>
<dbReference type="RefSeq" id="XP_014564478.1">
    <property type="nucleotide sequence ID" value="XM_014708992.1"/>
</dbReference>
<dbReference type="InterPro" id="IPR036322">
    <property type="entry name" value="WD40_repeat_dom_sf"/>
</dbReference>
<organism evidence="6 7">
    <name type="scientific">Ordospora colligata OC4</name>
    <dbReference type="NCBI Taxonomy" id="1354746"/>
    <lineage>
        <taxon>Eukaryota</taxon>
        <taxon>Fungi</taxon>
        <taxon>Fungi incertae sedis</taxon>
        <taxon>Microsporidia</taxon>
        <taxon>Ordosporidae</taxon>
        <taxon>Ordospora</taxon>
    </lineage>
</organism>
<dbReference type="OrthoDB" id="1367865at2759"/>
<dbReference type="AlphaFoldDB" id="A0A0B2UH88"/>
<evidence type="ECO:0000256" key="4">
    <source>
        <dbReference type="ARBA" id="ARBA00023242"/>
    </source>
</evidence>
<proteinExistence type="predicted"/>
<dbReference type="GO" id="GO:0000118">
    <property type="term" value="C:histone deacetylase complex"/>
    <property type="evidence" value="ECO:0007669"/>
    <property type="project" value="TreeGrafter"/>
</dbReference>
<feature type="repeat" description="WD" evidence="5">
    <location>
        <begin position="329"/>
        <end position="368"/>
    </location>
</feature>
<dbReference type="InterPro" id="IPR001680">
    <property type="entry name" value="WD40_rpt"/>
</dbReference>
<evidence type="ECO:0000256" key="5">
    <source>
        <dbReference type="PROSITE-ProRule" id="PRU00221"/>
    </source>
</evidence>
<dbReference type="InterPro" id="IPR015943">
    <property type="entry name" value="WD40/YVTN_repeat-like_dom_sf"/>
</dbReference>
<keyword evidence="2 5" id="KW-0853">WD repeat</keyword>
<name>A0A0B2UH88_9MICR</name>
<dbReference type="PANTHER" id="PTHR22846">
    <property type="entry name" value="WD40 REPEAT PROTEIN"/>
    <property type="match status" value="1"/>
</dbReference>
<keyword evidence="7" id="KW-1185">Reference proteome</keyword>
<dbReference type="PANTHER" id="PTHR22846:SF2">
    <property type="entry name" value="F-BOX-LIKE_WD REPEAT-CONTAINING PROTEIN EBI"/>
    <property type="match status" value="1"/>
</dbReference>
<dbReference type="SMART" id="SM00320">
    <property type="entry name" value="WD40"/>
    <property type="match status" value="4"/>
</dbReference>
<comment type="subcellular location">
    <subcellularLocation>
        <location evidence="1">Nucleus</location>
    </subcellularLocation>
</comment>
<evidence type="ECO:0000313" key="6">
    <source>
        <dbReference type="EMBL" id="KHN70436.1"/>
    </source>
</evidence>
<evidence type="ECO:0000256" key="1">
    <source>
        <dbReference type="ARBA" id="ARBA00004123"/>
    </source>
</evidence>
<dbReference type="InterPro" id="IPR045183">
    <property type="entry name" value="Ebi-like"/>
</dbReference>